<dbReference type="InterPro" id="IPR022919">
    <property type="entry name" value="Pept_M48_protease_HtpX"/>
</dbReference>
<reference evidence="14" key="1">
    <citation type="submission" date="2020-07" db="EMBL/GenBank/DDBJ databases">
        <title>Methanobacterium. sp. MethCan genome.</title>
        <authorList>
            <person name="Postec A."/>
            <person name="Quemeneur M."/>
        </authorList>
    </citation>
    <scope>NUCLEOTIDE SEQUENCE</scope>
    <source>
        <strain evidence="14">MethCAN</strain>
    </source>
</reference>
<comment type="cofactor">
    <cofactor evidence="12">
        <name>Zn(2+)</name>
        <dbReference type="ChEBI" id="CHEBI:29105"/>
    </cofactor>
    <text evidence="12">Binds 1 zinc ion per subunit.</text>
</comment>
<feature type="active site" evidence="12">
    <location>
        <position position="145"/>
    </location>
</feature>
<evidence type="ECO:0000256" key="6">
    <source>
        <dbReference type="ARBA" id="ARBA00022723"/>
    </source>
</evidence>
<feature type="binding site" evidence="12">
    <location>
        <position position="148"/>
    </location>
    <ligand>
        <name>Zn(2+)</name>
        <dbReference type="ChEBI" id="CHEBI:29105"/>
        <note>catalytic</note>
    </ligand>
</feature>
<dbReference type="GO" id="GO:0006508">
    <property type="term" value="P:proteolysis"/>
    <property type="evidence" value="ECO:0007669"/>
    <property type="project" value="UniProtKB-KW"/>
</dbReference>
<evidence type="ECO:0000256" key="11">
    <source>
        <dbReference type="ARBA" id="ARBA00023136"/>
    </source>
</evidence>
<organism evidence="14 15">
    <name type="scientific">Methanobacterium alkalithermotolerans</name>
    <dbReference type="NCBI Taxonomy" id="2731220"/>
    <lineage>
        <taxon>Archaea</taxon>
        <taxon>Methanobacteriati</taxon>
        <taxon>Methanobacteriota</taxon>
        <taxon>Methanomada group</taxon>
        <taxon>Methanobacteria</taxon>
        <taxon>Methanobacteriales</taxon>
        <taxon>Methanobacteriaceae</taxon>
        <taxon>Methanobacterium</taxon>
    </lineage>
</organism>
<dbReference type="GO" id="GO:0008270">
    <property type="term" value="F:zinc ion binding"/>
    <property type="evidence" value="ECO:0007669"/>
    <property type="project" value="UniProtKB-UniRule"/>
</dbReference>
<protein>
    <recommendedName>
        <fullName evidence="12">Protease HtpX homolog</fullName>
        <ecNumber evidence="12">3.4.24.-</ecNumber>
    </recommendedName>
</protein>
<accession>A0A8T8K4C6</accession>
<evidence type="ECO:0000256" key="3">
    <source>
        <dbReference type="ARBA" id="ARBA00022475"/>
    </source>
</evidence>
<keyword evidence="7 12" id="KW-0378">Hydrolase</keyword>
<evidence type="ECO:0000256" key="5">
    <source>
        <dbReference type="ARBA" id="ARBA00022692"/>
    </source>
</evidence>
<keyword evidence="15" id="KW-1185">Reference proteome</keyword>
<evidence type="ECO:0000256" key="7">
    <source>
        <dbReference type="ARBA" id="ARBA00022801"/>
    </source>
</evidence>
<dbReference type="RefSeq" id="WP_211532363.1">
    <property type="nucleotide sequence ID" value="NZ_CP058560.1"/>
</dbReference>
<evidence type="ECO:0000256" key="9">
    <source>
        <dbReference type="ARBA" id="ARBA00022989"/>
    </source>
</evidence>
<feature type="transmembrane region" description="Helical" evidence="12">
    <location>
        <begin position="40"/>
        <end position="60"/>
    </location>
</feature>
<comment type="similarity">
    <text evidence="2 12">Belongs to the peptidase M48B family.</text>
</comment>
<comment type="subcellular location">
    <subcellularLocation>
        <location evidence="1 12">Cell membrane</location>
        <topology evidence="1 12">Multi-pass membrane protein</topology>
    </subcellularLocation>
</comment>
<dbReference type="PANTHER" id="PTHR43221:SF1">
    <property type="entry name" value="PROTEASE HTPX"/>
    <property type="match status" value="1"/>
</dbReference>
<evidence type="ECO:0000256" key="1">
    <source>
        <dbReference type="ARBA" id="ARBA00004651"/>
    </source>
</evidence>
<feature type="transmembrane region" description="Helical" evidence="12">
    <location>
        <begin position="14"/>
        <end position="34"/>
    </location>
</feature>
<sequence length="299" mass="32679">MDPIYKSIAANKRWTYLFFSFYAILLAIIGYSIGLYFNSITLGLFIAGIIFALALVVSYYGGQSVITSMAGAREVSKQEEPYLYNTVEALSIAAGLPLPKLYLIDTDVPNAFAAGRNPENASITVTTGLMERLDRLELEGVIAHEMAHIRNYDVLLATVAVVLAGTIVFLGYMARYSAYGGLFRGRDRGGSAGIIFLILTLVLIILAPLFAQLLKFAISRKREFLADATGADLTGYPEGLASALEKISTMQKPKSKIQNTALNGIYIINPAIGANTVSNLFSTHPPTEERVRKLREMEF</sequence>
<keyword evidence="8 12" id="KW-0862">Zinc</keyword>
<evidence type="ECO:0000256" key="8">
    <source>
        <dbReference type="ARBA" id="ARBA00022833"/>
    </source>
</evidence>
<feature type="binding site" evidence="12">
    <location>
        <position position="144"/>
    </location>
    <ligand>
        <name>Zn(2+)</name>
        <dbReference type="ChEBI" id="CHEBI:29105"/>
        <note>catalytic</note>
    </ligand>
</feature>
<dbReference type="GO" id="GO:0004222">
    <property type="term" value="F:metalloendopeptidase activity"/>
    <property type="evidence" value="ECO:0007669"/>
    <property type="project" value="UniProtKB-UniRule"/>
</dbReference>
<evidence type="ECO:0000256" key="2">
    <source>
        <dbReference type="ARBA" id="ARBA00009779"/>
    </source>
</evidence>
<feature type="domain" description="Peptidase M48" evidence="13">
    <location>
        <begin position="78"/>
        <end position="297"/>
    </location>
</feature>
<dbReference type="OrthoDB" id="28389at2157"/>
<dbReference type="InterPro" id="IPR001915">
    <property type="entry name" value="Peptidase_M48"/>
</dbReference>
<dbReference type="Pfam" id="PF01435">
    <property type="entry name" value="Peptidase_M48"/>
    <property type="match status" value="1"/>
</dbReference>
<evidence type="ECO:0000259" key="13">
    <source>
        <dbReference type="Pfam" id="PF01435"/>
    </source>
</evidence>
<dbReference type="KEGG" id="meme:HYG87_06355"/>
<keyword evidence="3 12" id="KW-1003">Cell membrane</keyword>
<dbReference type="CDD" id="cd07340">
    <property type="entry name" value="M48B_Htpx_like"/>
    <property type="match status" value="1"/>
</dbReference>
<gene>
    <name evidence="12" type="primary">htpX</name>
    <name evidence="14" type="ORF">HYG87_06355</name>
</gene>
<evidence type="ECO:0000256" key="10">
    <source>
        <dbReference type="ARBA" id="ARBA00023049"/>
    </source>
</evidence>
<feature type="transmembrane region" description="Helical" evidence="12">
    <location>
        <begin position="154"/>
        <end position="174"/>
    </location>
</feature>
<keyword evidence="5 12" id="KW-0812">Transmembrane</keyword>
<evidence type="ECO:0000256" key="12">
    <source>
        <dbReference type="HAMAP-Rule" id="MF_00188"/>
    </source>
</evidence>
<keyword evidence="9 12" id="KW-1133">Transmembrane helix</keyword>
<keyword evidence="6 12" id="KW-0479">Metal-binding</keyword>
<dbReference type="InterPro" id="IPR050083">
    <property type="entry name" value="HtpX_protease"/>
</dbReference>
<dbReference type="GO" id="GO:0005886">
    <property type="term" value="C:plasma membrane"/>
    <property type="evidence" value="ECO:0007669"/>
    <property type="project" value="UniProtKB-SubCell"/>
</dbReference>
<dbReference type="HAMAP" id="MF_00188">
    <property type="entry name" value="Pept_M48_protease_HtpX"/>
    <property type="match status" value="1"/>
</dbReference>
<dbReference type="EMBL" id="CP058560">
    <property type="protein sequence ID" value="QUH23406.1"/>
    <property type="molecule type" value="Genomic_DNA"/>
</dbReference>
<keyword evidence="10 12" id="KW-0482">Metalloprotease</keyword>
<dbReference type="Gene3D" id="3.30.2010.10">
    <property type="entry name" value="Metalloproteases ('zincins'), catalytic domain"/>
    <property type="match status" value="1"/>
</dbReference>
<evidence type="ECO:0000313" key="14">
    <source>
        <dbReference type="EMBL" id="QUH23406.1"/>
    </source>
</evidence>
<evidence type="ECO:0000313" key="15">
    <source>
        <dbReference type="Proteomes" id="UP000681041"/>
    </source>
</evidence>
<dbReference type="Proteomes" id="UP000681041">
    <property type="component" value="Chromosome"/>
</dbReference>
<keyword evidence="11 12" id="KW-0472">Membrane</keyword>
<dbReference type="AlphaFoldDB" id="A0A8T8K4C6"/>
<dbReference type="PANTHER" id="PTHR43221">
    <property type="entry name" value="PROTEASE HTPX"/>
    <property type="match status" value="1"/>
</dbReference>
<dbReference type="EC" id="3.4.24.-" evidence="12"/>
<feature type="binding site" evidence="12">
    <location>
        <position position="223"/>
    </location>
    <ligand>
        <name>Zn(2+)</name>
        <dbReference type="ChEBI" id="CHEBI:29105"/>
        <note>catalytic</note>
    </ligand>
</feature>
<name>A0A8T8K4C6_9EURY</name>
<dbReference type="GeneID" id="64820370"/>
<evidence type="ECO:0000256" key="4">
    <source>
        <dbReference type="ARBA" id="ARBA00022670"/>
    </source>
</evidence>
<proteinExistence type="inferred from homology"/>
<keyword evidence="4 12" id="KW-0645">Protease</keyword>
<feature type="transmembrane region" description="Helical" evidence="12">
    <location>
        <begin position="194"/>
        <end position="214"/>
    </location>
</feature>